<keyword evidence="3" id="KW-1133">Transmembrane helix</keyword>
<keyword evidence="3" id="KW-0812">Transmembrane</keyword>
<keyword evidence="3" id="KW-0472">Membrane</keyword>
<evidence type="ECO:0000256" key="2">
    <source>
        <dbReference type="SAM" id="MobiDB-lite"/>
    </source>
</evidence>
<feature type="compositionally biased region" description="Polar residues" evidence="2">
    <location>
        <begin position="226"/>
        <end position="235"/>
    </location>
</feature>
<dbReference type="GO" id="GO:0003677">
    <property type="term" value="F:DNA binding"/>
    <property type="evidence" value="ECO:0007669"/>
    <property type="project" value="UniProtKB-KW"/>
</dbReference>
<dbReference type="SUPFAM" id="SSF46950">
    <property type="entry name" value="Double-stranded DNA-binding domain"/>
    <property type="match status" value="1"/>
</dbReference>
<reference evidence="4" key="1">
    <citation type="journal article" date="2015" name="PLoS ONE">
        <title>Comprehensive Evaluation of Toxoplasma gondii VEG and Neospora caninum LIV Genomes with Tachyzoite Stage Transcriptome and Proteome Defines Novel Transcript Features.</title>
        <authorList>
            <person name="Ramaprasad A."/>
            <person name="Mourier T."/>
            <person name="Naeem R."/>
            <person name="Malas T.B."/>
            <person name="Moussa E."/>
            <person name="Panigrahi A."/>
            <person name="Vermont S.J."/>
            <person name="Otto T.D."/>
            <person name="Wastling J."/>
            <person name="Pain A."/>
        </authorList>
    </citation>
    <scope>NUCLEOTIDE SEQUENCE</scope>
    <source>
        <strain evidence="4">VEG</strain>
    </source>
</reference>
<keyword evidence="4" id="KW-0238">DNA-binding</keyword>
<protein>
    <submittedName>
        <fullName evidence="4">Double-stranded DNA-binding domain-containing protein</fullName>
    </submittedName>
</protein>
<dbReference type="Pfam" id="PF01984">
    <property type="entry name" value="dsDNA_bind"/>
    <property type="match status" value="1"/>
</dbReference>
<dbReference type="Gene3D" id="1.10.8.140">
    <property type="entry name" value="PDCD5-like"/>
    <property type="match status" value="1"/>
</dbReference>
<evidence type="ECO:0000313" key="4">
    <source>
        <dbReference type="EMBL" id="CEL71631.1"/>
    </source>
</evidence>
<evidence type="ECO:0000256" key="1">
    <source>
        <dbReference type="ARBA" id="ARBA00010490"/>
    </source>
</evidence>
<gene>
    <name evidence="4" type="ORF">BN1205_040600</name>
</gene>
<dbReference type="EMBL" id="LN714490">
    <property type="protein sequence ID" value="CEL71631.1"/>
    <property type="molecule type" value="Genomic_DNA"/>
</dbReference>
<evidence type="ECO:0000256" key="3">
    <source>
        <dbReference type="SAM" id="Phobius"/>
    </source>
</evidence>
<feature type="transmembrane region" description="Helical" evidence="3">
    <location>
        <begin position="68"/>
        <end position="89"/>
    </location>
</feature>
<sequence>MVTSPVKGGRLSFSRPRTQLTFPVLRISHQFLRSQLLFVTRDACYSFSVPTLKERVPRSRLSACKKGFFLRGFLFLFSKAYVSVIGFTVSTLEALLASELLEQVPPFSVFAWLRLTATPASENSCVKRRSTKHSQTCSLKNSPLRPKAKAAEAQEAMRQQMEEQRRIMLRAVLTPAAQERLHRIQLVKADKAREVEALILQNAQRGRLADKVDEATLIELLQQTSAASAAKNTPKVTMRRRFSDDDDDF</sequence>
<name>A0A0F7UT52_TOXGV</name>
<accession>A0A0F7UT52</accession>
<dbReference type="PANTHER" id="PTHR10840">
    <property type="entry name" value="PROGRAMMED CELL DEATH PROTEIN 5"/>
    <property type="match status" value="1"/>
</dbReference>
<dbReference type="AlphaFoldDB" id="A0A0F7UT52"/>
<dbReference type="InterPro" id="IPR002836">
    <property type="entry name" value="PDCD5-like"/>
</dbReference>
<dbReference type="GO" id="GO:0005634">
    <property type="term" value="C:nucleus"/>
    <property type="evidence" value="ECO:0007669"/>
    <property type="project" value="TreeGrafter"/>
</dbReference>
<dbReference type="GO" id="GO:0005829">
    <property type="term" value="C:cytosol"/>
    <property type="evidence" value="ECO:0007669"/>
    <property type="project" value="TreeGrafter"/>
</dbReference>
<proteinExistence type="inferred from homology"/>
<feature type="region of interest" description="Disordered" evidence="2">
    <location>
        <begin position="226"/>
        <end position="249"/>
    </location>
</feature>
<organism evidence="4">
    <name type="scientific">Toxoplasma gondii (strain ATCC 50861 / VEG)</name>
    <dbReference type="NCBI Taxonomy" id="432359"/>
    <lineage>
        <taxon>Eukaryota</taxon>
        <taxon>Sar</taxon>
        <taxon>Alveolata</taxon>
        <taxon>Apicomplexa</taxon>
        <taxon>Conoidasida</taxon>
        <taxon>Coccidia</taxon>
        <taxon>Eucoccidiorida</taxon>
        <taxon>Eimeriorina</taxon>
        <taxon>Sarcocystidae</taxon>
        <taxon>Toxoplasma</taxon>
    </lineage>
</organism>
<dbReference type="PANTHER" id="PTHR10840:SF0">
    <property type="entry name" value="PROGRAMMED CELL DEATH PROTEIN 5"/>
    <property type="match status" value="1"/>
</dbReference>
<dbReference type="InterPro" id="IPR036883">
    <property type="entry name" value="PDCD5-like_sf"/>
</dbReference>
<comment type="similarity">
    <text evidence="1">Belongs to the PDCD5 family.</text>
</comment>